<dbReference type="OrthoDB" id="3777352at2759"/>
<dbReference type="EMBL" id="CP069042">
    <property type="protein sequence ID" value="QRD06395.1"/>
    <property type="molecule type" value="Genomic_DNA"/>
</dbReference>
<feature type="non-terminal residue" evidence="1">
    <location>
        <position position="273"/>
    </location>
</feature>
<protein>
    <recommendedName>
        <fullName evidence="3">F-box domain-containing protein</fullName>
    </recommendedName>
</protein>
<sequence length="273" mass="31892">IQSAQGGCVLLNLPGELRNRIYGFIIAQTLENRVWMARRSIRKTLKSGPVHRWATARPYMGLTQACRLLRHEFRPLYMGALRYSTSLDNLAEVIELVELREMKRDIGTILDDLEQWPLPARGIDLLQFFNIIQSQSEKMNVHGIGYPVDYPYDIPSYLPGFWMRMRGYMTEFTSRIPHLRLLSKPDSHPSSAMDDLEHLLQITIPPMDDKSRNQREADSYVWRFVRSVHLEIKDCTVECHRGDDRFTSQITSQRDKGNPRYFSKRIMGYGARR</sequence>
<dbReference type="Proteomes" id="UP000663193">
    <property type="component" value="Chromosome 20"/>
</dbReference>
<dbReference type="AlphaFoldDB" id="A0A7U2IB17"/>
<dbReference type="VEuPathDB" id="FungiDB:JI435_117750"/>
<accession>A0A7U2IB17</accession>
<evidence type="ECO:0000313" key="1">
    <source>
        <dbReference type="EMBL" id="QRD06395.1"/>
    </source>
</evidence>
<reference evidence="2" key="1">
    <citation type="journal article" date="2021" name="BMC Genomics">
        <title>Chromosome-level genome assembly and manually-curated proteome of model necrotroph Parastagonospora nodorum Sn15 reveals a genome-wide trove of candidate effector homologs, and redundancy of virulence-related functions within an accessory chromosome.</title>
        <authorList>
            <person name="Bertazzoni S."/>
            <person name="Jones D.A.B."/>
            <person name="Phan H.T."/>
            <person name="Tan K.-C."/>
            <person name="Hane J.K."/>
        </authorList>
    </citation>
    <scope>NUCLEOTIDE SEQUENCE [LARGE SCALE GENOMIC DNA]</scope>
    <source>
        <strain evidence="2">SN15 / ATCC MYA-4574 / FGSC 10173)</strain>
    </source>
</reference>
<organism evidence="1 2">
    <name type="scientific">Phaeosphaeria nodorum (strain SN15 / ATCC MYA-4574 / FGSC 10173)</name>
    <name type="common">Glume blotch fungus</name>
    <name type="synonym">Parastagonospora nodorum</name>
    <dbReference type="NCBI Taxonomy" id="321614"/>
    <lineage>
        <taxon>Eukaryota</taxon>
        <taxon>Fungi</taxon>
        <taxon>Dikarya</taxon>
        <taxon>Ascomycota</taxon>
        <taxon>Pezizomycotina</taxon>
        <taxon>Dothideomycetes</taxon>
        <taxon>Pleosporomycetidae</taxon>
        <taxon>Pleosporales</taxon>
        <taxon>Pleosporineae</taxon>
        <taxon>Phaeosphaeriaceae</taxon>
        <taxon>Parastagonospora</taxon>
    </lineage>
</organism>
<evidence type="ECO:0008006" key="3">
    <source>
        <dbReference type="Google" id="ProtNLM"/>
    </source>
</evidence>
<name>A0A7U2IB17_PHANO</name>
<evidence type="ECO:0000313" key="2">
    <source>
        <dbReference type="Proteomes" id="UP000663193"/>
    </source>
</evidence>
<keyword evidence="2" id="KW-1185">Reference proteome</keyword>
<gene>
    <name evidence="1" type="ORF">JI435_117750</name>
</gene>
<proteinExistence type="predicted"/>